<accession>A0ABS9SLH0</accession>
<evidence type="ECO:0000313" key="2">
    <source>
        <dbReference type="Proteomes" id="UP001202248"/>
    </source>
</evidence>
<proteinExistence type="predicted"/>
<evidence type="ECO:0000313" key="1">
    <source>
        <dbReference type="EMBL" id="MCH5599234.1"/>
    </source>
</evidence>
<keyword evidence="2" id="KW-1185">Reference proteome</keyword>
<reference evidence="1 2" key="1">
    <citation type="submission" date="2022-02" db="EMBL/GenBank/DDBJ databases">
        <authorList>
            <person name="Min J."/>
        </authorList>
    </citation>
    <scope>NUCLEOTIDE SEQUENCE [LARGE SCALE GENOMIC DNA]</scope>
    <source>
        <strain evidence="1 2">GR10-1</strain>
    </source>
</reference>
<comment type="caution">
    <text evidence="1">The sequence shown here is derived from an EMBL/GenBank/DDBJ whole genome shotgun (WGS) entry which is preliminary data.</text>
</comment>
<organism evidence="1 2">
    <name type="scientific">Niabella ginsengisoli</name>
    <dbReference type="NCBI Taxonomy" id="522298"/>
    <lineage>
        <taxon>Bacteria</taxon>
        <taxon>Pseudomonadati</taxon>
        <taxon>Bacteroidota</taxon>
        <taxon>Chitinophagia</taxon>
        <taxon>Chitinophagales</taxon>
        <taxon>Chitinophagaceae</taxon>
        <taxon>Niabella</taxon>
    </lineage>
</organism>
<dbReference type="EMBL" id="JAKWBL010000003">
    <property type="protein sequence ID" value="MCH5599234.1"/>
    <property type="molecule type" value="Genomic_DNA"/>
</dbReference>
<dbReference type="Proteomes" id="UP001202248">
    <property type="component" value="Unassembled WGS sequence"/>
</dbReference>
<name>A0ABS9SLH0_9BACT</name>
<dbReference type="RefSeq" id="WP_240830923.1">
    <property type="nucleotide sequence ID" value="NZ_JAKWBL010000003.1"/>
</dbReference>
<protein>
    <submittedName>
        <fullName evidence="1">Uncharacterized protein</fullName>
    </submittedName>
</protein>
<sequence length="105" mass="12054">MEGYRISGHLYYLRGRHKPAFENSLLAMVAGSQLSKEMIRQSTFLHAAYLAVFLGEKLKPKDELKALEDQLDVWIGEDWRELIGGTELEKSTVKPRSKYMPPVPF</sequence>
<gene>
    <name evidence="1" type="ORF">MKP09_15625</name>
</gene>